<dbReference type="Proteomes" id="UP000789920">
    <property type="component" value="Unassembled WGS sequence"/>
</dbReference>
<evidence type="ECO:0000313" key="1">
    <source>
        <dbReference type="EMBL" id="CAG8847779.1"/>
    </source>
</evidence>
<gene>
    <name evidence="1" type="ORF">RPERSI_LOCUS34803</name>
</gene>
<name>A0ACA9SSP0_9GLOM</name>
<proteinExistence type="predicted"/>
<dbReference type="EMBL" id="CAJVQC010157604">
    <property type="protein sequence ID" value="CAG8847779.1"/>
    <property type="molecule type" value="Genomic_DNA"/>
</dbReference>
<protein>
    <submittedName>
        <fullName evidence="1">1136_t:CDS:1</fullName>
    </submittedName>
</protein>
<reference evidence="1" key="1">
    <citation type="submission" date="2021-06" db="EMBL/GenBank/DDBJ databases">
        <authorList>
            <person name="Kallberg Y."/>
            <person name="Tangrot J."/>
            <person name="Rosling A."/>
        </authorList>
    </citation>
    <scope>NUCLEOTIDE SEQUENCE</scope>
    <source>
        <strain evidence="1">MA461A</strain>
    </source>
</reference>
<sequence length="46" mass="5390">MSLNENKENKFFSSHLSLEELDLNDYEDNDIDKKELDLVLMGQLMA</sequence>
<feature type="non-terminal residue" evidence="1">
    <location>
        <position position="46"/>
    </location>
</feature>
<keyword evidence="2" id="KW-1185">Reference proteome</keyword>
<comment type="caution">
    <text evidence="1">The sequence shown here is derived from an EMBL/GenBank/DDBJ whole genome shotgun (WGS) entry which is preliminary data.</text>
</comment>
<organism evidence="1 2">
    <name type="scientific">Racocetra persica</name>
    <dbReference type="NCBI Taxonomy" id="160502"/>
    <lineage>
        <taxon>Eukaryota</taxon>
        <taxon>Fungi</taxon>
        <taxon>Fungi incertae sedis</taxon>
        <taxon>Mucoromycota</taxon>
        <taxon>Glomeromycotina</taxon>
        <taxon>Glomeromycetes</taxon>
        <taxon>Diversisporales</taxon>
        <taxon>Gigasporaceae</taxon>
        <taxon>Racocetra</taxon>
    </lineage>
</organism>
<evidence type="ECO:0000313" key="2">
    <source>
        <dbReference type="Proteomes" id="UP000789920"/>
    </source>
</evidence>
<accession>A0ACA9SSP0</accession>